<dbReference type="InterPro" id="IPR027417">
    <property type="entry name" value="P-loop_NTPase"/>
</dbReference>
<evidence type="ECO:0000313" key="12">
    <source>
        <dbReference type="EMBL" id="GAS99000.1"/>
    </source>
</evidence>
<comment type="subcellular location">
    <subcellularLocation>
        <location evidence="1">Cell membrane</location>
        <topology evidence="1">Multi-pass membrane protein</topology>
    </subcellularLocation>
</comment>
<dbReference type="CDD" id="cd05387">
    <property type="entry name" value="BY-kinase"/>
    <property type="match status" value="1"/>
</dbReference>
<keyword evidence="5" id="KW-0547">Nucleotide-binding</keyword>
<evidence type="ECO:0000256" key="7">
    <source>
        <dbReference type="ARBA" id="ARBA00022989"/>
    </source>
</evidence>
<dbReference type="Pfam" id="PF10609">
    <property type="entry name" value="ParA"/>
    <property type="match status" value="1"/>
</dbReference>
<dbReference type="InterPro" id="IPR005702">
    <property type="entry name" value="Wzc-like_C"/>
</dbReference>
<evidence type="ECO:0000256" key="9">
    <source>
        <dbReference type="SAM" id="MobiDB-lite"/>
    </source>
</evidence>
<evidence type="ECO:0000259" key="11">
    <source>
        <dbReference type="Pfam" id="PF02706"/>
    </source>
</evidence>
<dbReference type="Pfam" id="PF02706">
    <property type="entry name" value="Wzz"/>
    <property type="match status" value="1"/>
</dbReference>
<feature type="compositionally biased region" description="Polar residues" evidence="9">
    <location>
        <begin position="453"/>
        <end position="462"/>
    </location>
</feature>
<dbReference type="PANTHER" id="PTHR32309:SF13">
    <property type="entry name" value="FERRIC ENTEROBACTIN TRANSPORT PROTEIN FEPE"/>
    <property type="match status" value="1"/>
</dbReference>
<dbReference type="SUPFAM" id="SSF52540">
    <property type="entry name" value="P-loop containing nucleoside triphosphate hydrolases"/>
    <property type="match status" value="1"/>
</dbReference>
<dbReference type="PANTHER" id="PTHR32309">
    <property type="entry name" value="TYROSINE-PROTEIN KINASE"/>
    <property type="match status" value="1"/>
</dbReference>
<feature type="transmembrane region" description="Helical" evidence="10">
    <location>
        <begin position="12"/>
        <end position="35"/>
    </location>
</feature>
<feature type="transmembrane region" description="Helical" evidence="10">
    <location>
        <begin position="177"/>
        <end position="197"/>
    </location>
</feature>
<comment type="caution">
    <text evidence="12">The sequence shown here is derived from an EMBL/GenBank/DDBJ whole genome shotgun (WGS) entry which is preliminary data.</text>
</comment>
<evidence type="ECO:0000256" key="6">
    <source>
        <dbReference type="ARBA" id="ARBA00022840"/>
    </source>
</evidence>
<keyword evidence="7 10" id="KW-1133">Transmembrane helix</keyword>
<keyword evidence="8 10" id="KW-0472">Membrane</keyword>
<keyword evidence="3" id="KW-1003">Cell membrane</keyword>
<feature type="domain" description="Polysaccharide chain length determinant N-terminal" evidence="11">
    <location>
        <begin position="5"/>
        <end position="81"/>
    </location>
</feature>
<protein>
    <submittedName>
        <fullName evidence="12">Protein tyrosine kinase</fullName>
    </submittedName>
</protein>
<dbReference type="RefSeq" id="WP_062659713.1">
    <property type="nucleotide sequence ID" value="NZ_BCSY01000129.1"/>
</dbReference>
<name>A0A124E363_MYCCR</name>
<sequence length="481" mass="50327">MAIGDYLRIFRRLWWVVVGALALGAVVGYLTTLFATPQYASTVRLFVTTQSGTSVGDAYQNNLFSQERVFSYAGLATSEQVAVRALDQLKAPITTDELRAKITAVPMPQTVLLDVTVKDADPAAAQRYANAVADQLVKVTAELETSRRGGEAAAGAVIVDEASYGTLVPSMGLPTRIAAGAVGGLLVGVLIALAVGASDTKLRRRERVEEVSGVALLGTLIEDDSRDSVTDIAAGGPAVERLRELRTNVQFARTAGGQQPRVIAVTSPSPQDGRSSTAIDLAAAFAESGHSVLLVDGDLVNPSLPALLKLAPEDTARAATNGFTTLVAGQHDISETVIDVADRGFSLLAAGPVPTVRGELWGDEAVPRVLEVLRRHFDYVIIDTPPLTKYSDGAVAAALGDGALVLGRIGHTKSSALRKALKVLETAHAGVLGVVATCEPGHRRELSGHRKQQNAAGDQGASQDGPDEDGARHLARSQTTG</sequence>
<keyword evidence="12" id="KW-0418">Kinase</keyword>
<dbReference type="Gene3D" id="3.40.50.300">
    <property type="entry name" value="P-loop containing nucleotide triphosphate hydrolases"/>
    <property type="match status" value="1"/>
</dbReference>
<accession>A0A124E363</accession>
<evidence type="ECO:0000256" key="3">
    <source>
        <dbReference type="ARBA" id="ARBA00022475"/>
    </source>
</evidence>
<reference evidence="13" key="1">
    <citation type="journal article" date="2016" name="Genome Announc.">
        <title>Draft Genome Sequences of Five Rapidly Growing Mycobacterium Species, M. thermoresistibile, M. fortuitum subsp. acetamidolyticum, M. canariasense, M. brisbanense, and M. novocastrense.</title>
        <authorList>
            <person name="Katahira K."/>
            <person name="Ogura Y."/>
            <person name="Gotoh Y."/>
            <person name="Hayashi T."/>
        </authorList>
    </citation>
    <scope>NUCLEOTIDE SEQUENCE [LARGE SCALE GENOMIC DNA]</scope>
    <source>
        <strain evidence="13">JCM15298</strain>
    </source>
</reference>
<dbReference type="InterPro" id="IPR033756">
    <property type="entry name" value="YlxH/NBP35"/>
</dbReference>
<dbReference type="OrthoDB" id="9812433at2"/>
<evidence type="ECO:0000256" key="8">
    <source>
        <dbReference type="ARBA" id="ARBA00023136"/>
    </source>
</evidence>
<comment type="similarity">
    <text evidence="2">Belongs to the CpsC/CapA family.</text>
</comment>
<dbReference type="GO" id="GO:0004713">
    <property type="term" value="F:protein tyrosine kinase activity"/>
    <property type="evidence" value="ECO:0007669"/>
    <property type="project" value="TreeGrafter"/>
</dbReference>
<dbReference type="InterPro" id="IPR003856">
    <property type="entry name" value="LPS_length_determ_N"/>
</dbReference>
<keyword evidence="6" id="KW-0067">ATP-binding</keyword>
<keyword evidence="12" id="KW-0808">Transferase</keyword>
<feature type="region of interest" description="Disordered" evidence="9">
    <location>
        <begin position="443"/>
        <end position="481"/>
    </location>
</feature>
<evidence type="ECO:0000256" key="2">
    <source>
        <dbReference type="ARBA" id="ARBA00006683"/>
    </source>
</evidence>
<evidence type="ECO:0000256" key="10">
    <source>
        <dbReference type="SAM" id="Phobius"/>
    </source>
</evidence>
<dbReference type="Proteomes" id="UP000069443">
    <property type="component" value="Unassembled WGS sequence"/>
</dbReference>
<dbReference type="STRING" id="228230.RMCC_5965"/>
<reference evidence="13" key="2">
    <citation type="submission" date="2016-02" db="EMBL/GenBank/DDBJ databases">
        <title>Draft genome sequence of five rapidly growing Mycobacterium species.</title>
        <authorList>
            <person name="Katahira K."/>
            <person name="Gotou Y."/>
            <person name="Iida K."/>
            <person name="Ogura Y."/>
            <person name="Hayashi T."/>
        </authorList>
    </citation>
    <scope>NUCLEOTIDE SEQUENCE [LARGE SCALE GENOMIC DNA]</scope>
    <source>
        <strain evidence="13">JCM15298</strain>
    </source>
</reference>
<dbReference type="EMBL" id="BCSY01000129">
    <property type="protein sequence ID" value="GAS99000.1"/>
    <property type="molecule type" value="Genomic_DNA"/>
</dbReference>
<evidence type="ECO:0000256" key="4">
    <source>
        <dbReference type="ARBA" id="ARBA00022692"/>
    </source>
</evidence>
<dbReference type="GO" id="GO:0005886">
    <property type="term" value="C:plasma membrane"/>
    <property type="evidence" value="ECO:0007669"/>
    <property type="project" value="UniProtKB-SubCell"/>
</dbReference>
<proteinExistence type="inferred from homology"/>
<evidence type="ECO:0000256" key="1">
    <source>
        <dbReference type="ARBA" id="ARBA00004651"/>
    </source>
</evidence>
<dbReference type="AlphaFoldDB" id="A0A124E363"/>
<dbReference type="NCBIfam" id="TIGR01007">
    <property type="entry name" value="eps_fam"/>
    <property type="match status" value="1"/>
</dbReference>
<keyword evidence="13" id="KW-1185">Reference proteome</keyword>
<organism evidence="12 13">
    <name type="scientific">Mycolicibacterium canariasense</name>
    <name type="common">Mycobacterium canariasense</name>
    <dbReference type="NCBI Taxonomy" id="228230"/>
    <lineage>
        <taxon>Bacteria</taxon>
        <taxon>Bacillati</taxon>
        <taxon>Actinomycetota</taxon>
        <taxon>Actinomycetes</taxon>
        <taxon>Mycobacteriales</taxon>
        <taxon>Mycobacteriaceae</taxon>
        <taxon>Mycolicibacterium</taxon>
    </lineage>
</organism>
<evidence type="ECO:0000256" key="5">
    <source>
        <dbReference type="ARBA" id="ARBA00022741"/>
    </source>
</evidence>
<evidence type="ECO:0000313" key="13">
    <source>
        <dbReference type="Proteomes" id="UP000069443"/>
    </source>
</evidence>
<keyword evidence="4 10" id="KW-0812">Transmembrane</keyword>
<dbReference type="GO" id="GO:0005524">
    <property type="term" value="F:ATP binding"/>
    <property type="evidence" value="ECO:0007669"/>
    <property type="project" value="UniProtKB-KW"/>
</dbReference>
<dbReference type="InterPro" id="IPR050445">
    <property type="entry name" value="Bact_polysacc_biosynth/exp"/>
</dbReference>
<gene>
    <name evidence="12" type="ORF">RMCC_5965</name>
</gene>